<dbReference type="EMBL" id="LDPH01000004">
    <property type="protein sequence ID" value="KLV27130.1"/>
    <property type="molecule type" value="Genomic_DNA"/>
</dbReference>
<dbReference type="Pfam" id="PF12395">
    <property type="entry name" value="DUF3658"/>
    <property type="match status" value="1"/>
</dbReference>
<dbReference type="Proteomes" id="UP000036045">
    <property type="component" value="Unassembled WGS sequence"/>
</dbReference>
<organism evidence="3 4">
    <name type="scientific">Niallia circulans</name>
    <name type="common">Bacillus circulans</name>
    <dbReference type="NCBI Taxonomy" id="1397"/>
    <lineage>
        <taxon>Bacteria</taxon>
        <taxon>Bacillati</taxon>
        <taxon>Bacillota</taxon>
        <taxon>Bacilli</taxon>
        <taxon>Bacillales</taxon>
        <taxon>Bacillaceae</taxon>
        <taxon>Niallia</taxon>
    </lineage>
</organism>
<dbReference type="OrthoDB" id="343110at2"/>
<name>A0A0J1LDY8_NIACI</name>
<dbReference type="InterPro" id="IPR022123">
    <property type="entry name" value="DUF3658"/>
</dbReference>
<protein>
    <recommendedName>
        <fullName evidence="5">DUF1835 domain-containing protein</fullName>
    </recommendedName>
</protein>
<dbReference type="RefSeq" id="WP_047941093.1">
    <property type="nucleotide sequence ID" value="NZ_LDPH01000004.1"/>
</dbReference>
<proteinExistence type="predicted"/>
<dbReference type="InterPro" id="IPR014973">
    <property type="entry name" value="DUF1835"/>
</dbReference>
<evidence type="ECO:0000313" key="4">
    <source>
        <dbReference type="Proteomes" id="UP000036045"/>
    </source>
</evidence>
<evidence type="ECO:0008006" key="5">
    <source>
        <dbReference type="Google" id="ProtNLM"/>
    </source>
</evidence>
<reference evidence="3 4" key="1">
    <citation type="submission" date="2015-05" db="EMBL/GenBank/DDBJ databases">
        <title>Whole genome sequence and identification of bacterial endophytes from Costus igneus.</title>
        <authorList>
            <person name="Lee Y.P."/>
            <person name="Gan H.M."/>
            <person name="Eng W."/>
            <person name="Wheatley M.S."/>
            <person name="Caraballo A."/>
            <person name="Polter S."/>
            <person name="Savka M.A."/>
            <person name="Hudson A.O."/>
        </authorList>
    </citation>
    <scope>NUCLEOTIDE SEQUENCE [LARGE SCALE GENOMIC DNA]</scope>
    <source>
        <strain evidence="3 4">RIT379</strain>
    </source>
</reference>
<sequence length="369" mass="43878">MESRINGSYLYFLIDDNLIYCYKIESYTYITLEDIKKTKHSALYKIINRQEFQNFEHENSEAVQGLGLFWDEESLKEIVTCVNKAIKKQQKRKNVKHKKAIHLVASQYIAGRLAVNLQENVEVIGLDGSFMFGPLRQLDVHNGQKERSEWIYDNINREFEEKNPYITALQNKMNSLDDIDDKRQVYIWYGNNIEEQLALRFFMFIFKKRSNPLYLIDTAEVLKKIAPNEKSMIHTAEIKNELLQSILDHIDSSYMVTTNQREGLATEWQSIANADELLRIWENQAIVSVDLDYFDQTIVEVLKRMSEKEKLDYIKTSQLIWRTIEEEHLYMDPDFLEYRIRHLVYSGVFKMKGIPKNMRRYFVCLQKEE</sequence>
<feature type="domain" description="DUF3658" evidence="2">
    <location>
        <begin position="254"/>
        <end position="361"/>
    </location>
</feature>
<comment type="caution">
    <text evidence="3">The sequence shown here is derived from an EMBL/GenBank/DDBJ whole genome shotgun (WGS) entry which is preliminary data.</text>
</comment>
<accession>A0A0J1LDY8</accession>
<dbReference type="AlphaFoldDB" id="A0A0J1LDY8"/>
<evidence type="ECO:0000313" key="3">
    <source>
        <dbReference type="EMBL" id="KLV27130.1"/>
    </source>
</evidence>
<gene>
    <name evidence="3" type="ORF">ABW02_06260</name>
</gene>
<dbReference type="Pfam" id="PF08874">
    <property type="entry name" value="DUF1835"/>
    <property type="match status" value="1"/>
</dbReference>
<feature type="domain" description="DUF1835" evidence="1">
    <location>
        <begin position="101"/>
        <end position="218"/>
    </location>
</feature>
<keyword evidence="4" id="KW-1185">Reference proteome</keyword>
<dbReference type="PATRIC" id="fig|1397.4.peg.3919"/>
<evidence type="ECO:0000259" key="1">
    <source>
        <dbReference type="Pfam" id="PF08874"/>
    </source>
</evidence>
<evidence type="ECO:0000259" key="2">
    <source>
        <dbReference type="Pfam" id="PF12395"/>
    </source>
</evidence>